<dbReference type="OrthoDB" id="9993887at2"/>
<name>A0A315Y371_RUMFL</name>
<dbReference type="EMBL" id="QGDI01000002">
    <property type="protein sequence ID" value="PWJ14616.1"/>
    <property type="molecule type" value="Genomic_DNA"/>
</dbReference>
<accession>A0A315Y371</accession>
<organism evidence="1 2">
    <name type="scientific">Ruminococcus flavefaciens</name>
    <dbReference type="NCBI Taxonomy" id="1265"/>
    <lineage>
        <taxon>Bacteria</taxon>
        <taxon>Bacillati</taxon>
        <taxon>Bacillota</taxon>
        <taxon>Clostridia</taxon>
        <taxon>Eubacteriales</taxon>
        <taxon>Oscillospiraceae</taxon>
        <taxon>Ruminococcus</taxon>
    </lineage>
</organism>
<dbReference type="AlphaFoldDB" id="A0A315Y371"/>
<comment type="caution">
    <text evidence="1">The sequence shown here is derived from an EMBL/GenBank/DDBJ whole genome shotgun (WGS) entry which is preliminary data.</text>
</comment>
<sequence length="73" mass="8004">MSNPDTNALVAARVCPIFGKAIGCELCYETTQVGDGILKIDSVPELNGLNINAEKAKEQCSRCEYSSMWEDDF</sequence>
<evidence type="ECO:0000313" key="1">
    <source>
        <dbReference type="EMBL" id="PWJ14616.1"/>
    </source>
</evidence>
<dbReference type="RefSeq" id="WP_109725492.1">
    <property type="nucleotide sequence ID" value="NZ_QGDI01000002.1"/>
</dbReference>
<evidence type="ECO:0000313" key="2">
    <source>
        <dbReference type="Proteomes" id="UP000245720"/>
    </source>
</evidence>
<protein>
    <submittedName>
        <fullName evidence="1">Uncharacterized protein</fullName>
    </submittedName>
</protein>
<proteinExistence type="predicted"/>
<reference evidence="1 2" key="1">
    <citation type="submission" date="2018-05" db="EMBL/GenBank/DDBJ databases">
        <title>The Hungate 1000. A catalogue of reference genomes from the rumen microbiome.</title>
        <authorList>
            <person name="Kelly W."/>
        </authorList>
    </citation>
    <scope>NUCLEOTIDE SEQUENCE [LARGE SCALE GENOMIC DNA]</scope>
    <source>
        <strain evidence="1 2">SAb67</strain>
    </source>
</reference>
<dbReference type="Proteomes" id="UP000245720">
    <property type="component" value="Unassembled WGS sequence"/>
</dbReference>
<gene>
    <name evidence="1" type="ORF">IE37_00601</name>
</gene>